<keyword evidence="2" id="KW-0012">Acyltransferase</keyword>
<dbReference type="InterPro" id="IPR011287">
    <property type="entry name" value="PHA_synth_II"/>
</dbReference>
<keyword evidence="6" id="KW-1185">Reference proteome</keyword>
<gene>
    <name evidence="5" type="ORF">SAMN05216372_101340</name>
</gene>
<dbReference type="GO" id="GO:0016746">
    <property type="term" value="F:acyltransferase activity"/>
    <property type="evidence" value="ECO:0007669"/>
    <property type="project" value="UniProtKB-KW"/>
</dbReference>
<reference evidence="6" key="1">
    <citation type="submission" date="2016-10" db="EMBL/GenBank/DDBJ databases">
        <authorList>
            <person name="Varghese N."/>
            <person name="Submissions S."/>
        </authorList>
    </citation>
    <scope>NUCLEOTIDE SEQUENCE [LARGE SCALE GENOMIC DNA]</scope>
    <source>
        <strain evidence="6">JCM 2783</strain>
    </source>
</reference>
<dbReference type="InterPro" id="IPR051321">
    <property type="entry name" value="PHA/PHB_synthase"/>
</dbReference>
<dbReference type="Gene3D" id="3.40.50.1820">
    <property type="entry name" value="alpha/beta hydrolase"/>
    <property type="match status" value="1"/>
</dbReference>
<feature type="region of interest" description="Disordered" evidence="3">
    <location>
        <begin position="531"/>
        <end position="559"/>
    </location>
</feature>
<dbReference type="EMBL" id="FOMO01000001">
    <property type="protein sequence ID" value="SFD35751.1"/>
    <property type="molecule type" value="Genomic_DNA"/>
</dbReference>
<proteinExistence type="predicted"/>
<dbReference type="RefSeq" id="WP_093500357.1">
    <property type="nucleotide sequence ID" value="NZ_BSSG01000001.1"/>
</dbReference>
<name>A0A1I1RN39_PSEOC</name>
<dbReference type="SUPFAM" id="SSF53474">
    <property type="entry name" value="alpha/beta-Hydrolases"/>
    <property type="match status" value="1"/>
</dbReference>
<organism evidence="5 6">
    <name type="scientific">Pseudomonas straminea</name>
    <dbReference type="NCBI Taxonomy" id="47882"/>
    <lineage>
        <taxon>Bacteria</taxon>
        <taxon>Pseudomonadati</taxon>
        <taxon>Pseudomonadota</taxon>
        <taxon>Gammaproteobacteria</taxon>
        <taxon>Pseudomonadales</taxon>
        <taxon>Pseudomonadaceae</taxon>
        <taxon>Phytopseudomonas</taxon>
    </lineage>
</organism>
<dbReference type="Pfam" id="PF07167">
    <property type="entry name" value="PhaC_N"/>
    <property type="match status" value="1"/>
</dbReference>
<dbReference type="InterPro" id="IPR029058">
    <property type="entry name" value="AB_hydrolase_fold"/>
</dbReference>
<dbReference type="InterPro" id="IPR010941">
    <property type="entry name" value="PhaC_N"/>
</dbReference>
<accession>A0A1I1RN39</accession>
<evidence type="ECO:0000259" key="4">
    <source>
        <dbReference type="Pfam" id="PF07167"/>
    </source>
</evidence>
<dbReference type="PANTHER" id="PTHR36837:SF5">
    <property type="entry name" value="POLY-3-HYDROXYBUTYRATE SYNTHASE"/>
    <property type="match status" value="1"/>
</dbReference>
<dbReference type="NCBIfam" id="TIGR01839">
    <property type="entry name" value="PHA_synth_II"/>
    <property type="match status" value="1"/>
</dbReference>
<dbReference type="GO" id="GO:0042619">
    <property type="term" value="P:poly-hydroxybutyrate biosynthetic process"/>
    <property type="evidence" value="ECO:0007669"/>
    <property type="project" value="InterPro"/>
</dbReference>
<protein>
    <submittedName>
        <fullName evidence="5">Polyhydroxyalkanoate synthase</fullName>
    </submittedName>
</protein>
<evidence type="ECO:0000256" key="2">
    <source>
        <dbReference type="ARBA" id="ARBA00023315"/>
    </source>
</evidence>
<dbReference type="Proteomes" id="UP000243950">
    <property type="component" value="Unassembled WGS sequence"/>
</dbReference>
<evidence type="ECO:0000256" key="3">
    <source>
        <dbReference type="SAM" id="MobiDB-lite"/>
    </source>
</evidence>
<keyword evidence="1" id="KW-0808">Transferase</keyword>
<dbReference type="AlphaFoldDB" id="A0A1I1RN39"/>
<sequence length="559" mass="62596">MSEKQNDDLKYKPTKSTMGINPVIGIRGRDLLTSARLVLTQAMRQPLHSARHAAHFGLELKNVLLGQSKLQPDDTDRRFNDPAWSQNPLYRRYLQTYLAWRQELHDWVEHSSLSEQDVSRGHFIINLLTEAMAPSNSLANPAAVKRIFDTGGKSLLDGLSHMAKDLLNNGGMPSQVDMKAFEVGRNLATTEGAVVFRNEVLELIQYTPVTEQVYKRPLLVVPPQINKYYVFDLSPEKSLARFLLRSQVQTFIVSWRNPTKAQREWGLSTYIEALKEAVEVVCAITGSSDVNVLGACSGGATTASLLGHYAAIGEQKVHAQTLLVSVLDTQLDSQYALFADEQTLEAAKRRSYQAGVLEGSDMAKVFAWMRPNDLIWNYWVNNYLLGNEPPVFDILYWNNDTTRLPAALHGEFIEMFQANPLTRAGALEVCGTPIDLKQVSCDYYVVAGSNDHITPWTSCYKSARLFGGQCEFVLSSSGHIQSILNPPGNPKARYMTNPDMPADPKAWQEDATKHADSWWLHWQQWLTARSGETKKAPAKLGNKRYPAAEAAPGTYVHER</sequence>
<dbReference type="PANTHER" id="PTHR36837">
    <property type="entry name" value="POLY(3-HYDROXYALKANOATE) POLYMERASE SUBUNIT PHAC"/>
    <property type="match status" value="1"/>
</dbReference>
<evidence type="ECO:0000256" key="1">
    <source>
        <dbReference type="ARBA" id="ARBA00022679"/>
    </source>
</evidence>
<evidence type="ECO:0000313" key="5">
    <source>
        <dbReference type="EMBL" id="SFD35751.1"/>
    </source>
</evidence>
<feature type="domain" description="Poly-beta-hydroxybutyrate polymerase N-terminal" evidence="4">
    <location>
        <begin position="76"/>
        <end position="243"/>
    </location>
</feature>
<evidence type="ECO:0000313" key="6">
    <source>
        <dbReference type="Proteomes" id="UP000243950"/>
    </source>
</evidence>